<dbReference type="CDD" id="cd01285">
    <property type="entry name" value="nucleoside_deaminase"/>
    <property type="match status" value="1"/>
</dbReference>
<dbReference type="InterPro" id="IPR016193">
    <property type="entry name" value="Cytidine_deaminase-like"/>
</dbReference>
<dbReference type="SUPFAM" id="SSF53927">
    <property type="entry name" value="Cytidine deaminase-like"/>
    <property type="match status" value="1"/>
</dbReference>
<dbReference type="PANTHER" id="PTHR11079:SF179">
    <property type="entry name" value="TRNA(ADENINE(34)) DEAMINASE, CHLOROPLASTIC"/>
    <property type="match status" value="1"/>
</dbReference>
<dbReference type="RefSeq" id="WP_315571029.1">
    <property type="nucleotide sequence ID" value="NZ_CP118868.1"/>
</dbReference>
<dbReference type="PANTHER" id="PTHR11079">
    <property type="entry name" value="CYTOSINE DEAMINASE FAMILY MEMBER"/>
    <property type="match status" value="1"/>
</dbReference>
<evidence type="ECO:0000313" key="4">
    <source>
        <dbReference type="Proteomes" id="UP001220478"/>
    </source>
</evidence>
<sequence>MSDNLNSALADFLDYFCFRLCHQAAQTAAAVGETPIAALILPHNIRRRLAEILTEEQKEAIFNFVSLPSAAKFTVSSRILQQKDLLPSALLPVAAGRTEAQPNEVTASQTDFFLNVQADIWALLAREIVGYRYNQREEEQNIFGHCECLLLREISQKINSRRLTDYDLYVNLEPCLLCAAALISAQIAEVHFLLRNDKAGALVSRSNLFDFNWLNYHPGYKQYEDSCLSTAGQTLLRSFFRQLRQRNRAAGSKQVRKKSYQQHGKTLSSPN</sequence>
<reference evidence="3 4" key="1">
    <citation type="submission" date="2023-02" db="EMBL/GenBank/DDBJ databases">
        <title>Novel Oscillospiraceae bacterial genomes.</title>
        <authorList>
            <person name="Srinivasan S."/>
            <person name="Austin M.N."/>
            <person name="Fiedler T.L."/>
            <person name="Strenk S.M."/>
            <person name="Agnew K.J."/>
            <person name="Nagana Gowda G.A."/>
            <person name="Raftery D."/>
            <person name="Beamer M.A."/>
            <person name="Achilles S.L."/>
            <person name="Wiesenfeld H.C."/>
            <person name="Fredricks D.N."/>
            <person name="Hillier S.L."/>
        </authorList>
    </citation>
    <scope>NUCLEOTIDE SEQUENCE [LARGE SCALE GENOMIC DNA]</scope>
    <source>
        <strain evidence="3 4">CHIC02 1186E3-8</strain>
    </source>
</reference>
<dbReference type="Gene3D" id="3.40.140.10">
    <property type="entry name" value="Cytidine Deaminase, domain 2"/>
    <property type="match status" value="1"/>
</dbReference>
<gene>
    <name evidence="3" type="ORF">PYS61_03385</name>
</gene>
<dbReference type="Pfam" id="PF00383">
    <property type="entry name" value="dCMP_cyt_deam_1"/>
    <property type="match status" value="1"/>
</dbReference>
<feature type="compositionally biased region" description="Polar residues" evidence="1">
    <location>
        <begin position="261"/>
        <end position="271"/>
    </location>
</feature>
<evidence type="ECO:0000313" key="3">
    <source>
        <dbReference type="EMBL" id="WEG35002.1"/>
    </source>
</evidence>
<dbReference type="Proteomes" id="UP001220478">
    <property type="component" value="Chromosome"/>
</dbReference>
<name>A0ABY8C377_9FIRM</name>
<proteinExistence type="predicted"/>
<accession>A0ABY8C377</accession>
<feature type="region of interest" description="Disordered" evidence="1">
    <location>
        <begin position="247"/>
        <end position="271"/>
    </location>
</feature>
<organism evidence="3 4">
    <name type="scientific">Amygdalobacter indicium</name>
    <dbReference type="NCBI Taxonomy" id="3029272"/>
    <lineage>
        <taxon>Bacteria</taxon>
        <taxon>Bacillati</taxon>
        <taxon>Bacillota</taxon>
        <taxon>Clostridia</taxon>
        <taxon>Eubacteriales</taxon>
        <taxon>Oscillospiraceae</taxon>
        <taxon>Amygdalobacter</taxon>
    </lineage>
</organism>
<protein>
    <submittedName>
        <fullName evidence="3">Deaminase</fullName>
    </submittedName>
</protein>
<evidence type="ECO:0000256" key="1">
    <source>
        <dbReference type="SAM" id="MobiDB-lite"/>
    </source>
</evidence>
<dbReference type="PROSITE" id="PS51747">
    <property type="entry name" value="CYT_DCMP_DEAMINASES_2"/>
    <property type="match status" value="1"/>
</dbReference>
<dbReference type="EMBL" id="CP118868">
    <property type="protein sequence ID" value="WEG35002.1"/>
    <property type="molecule type" value="Genomic_DNA"/>
</dbReference>
<feature type="domain" description="CMP/dCMP-type deaminase" evidence="2">
    <location>
        <begin position="80"/>
        <end position="205"/>
    </location>
</feature>
<keyword evidence="4" id="KW-1185">Reference proteome</keyword>
<dbReference type="InterPro" id="IPR002125">
    <property type="entry name" value="CMP_dCMP_dom"/>
</dbReference>
<evidence type="ECO:0000259" key="2">
    <source>
        <dbReference type="PROSITE" id="PS51747"/>
    </source>
</evidence>